<protein>
    <recommendedName>
        <fullName evidence="14">Cytochrome P450</fullName>
    </recommendedName>
</protein>
<keyword evidence="3 8" id="KW-0349">Heme</keyword>
<evidence type="ECO:0000256" key="1">
    <source>
        <dbReference type="ARBA" id="ARBA00001971"/>
    </source>
</evidence>
<keyword evidence="6 8" id="KW-0408">Iron</keyword>
<dbReference type="PANTHER" id="PTHR24291">
    <property type="entry name" value="CYTOCHROME P450 FAMILY 4"/>
    <property type="match status" value="1"/>
</dbReference>
<dbReference type="GO" id="GO:0016705">
    <property type="term" value="F:oxidoreductase activity, acting on paired donors, with incorporation or reduction of molecular oxygen"/>
    <property type="evidence" value="ECO:0007669"/>
    <property type="project" value="InterPro"/>
</dbReference>
<comment type="cofactor">
    <cofactor evidence="1 8">
        <name>heme</name>
        <dbReference type="ChEBI" id="CHEBI:30413"/>
    </cofactor>
</comment>
<evidence type="ECO:0000256" key="2">
    <source>
        <dbReference type="ARBA" id="ARBA00010617"/>
    </source>
</evidence>
<dbReference type="PROSITE" id="PS00086">
    <property type="entry name" value="CYTOCHROME_P450"/>
    <property type="match status" value="1"/>
</dbReference>
<comment type="caution">
    <text evidence="12">The sequence shown here is derived from an EMBL/GenBank/DDBJ whole genome shotgun (WGS) entry which is preliminary data.</text>
</comment>
<dbReference type="Pfam" id="PF10961">
    <property type="entry name" value="SelK_SelG"/>
    <property type="match status" value="1"/>
</dbReference>
<keyword evidence="11" id="KW-1133">Transmembrane helix</keyword>
<feature type="transmembrane region" description="Helical" evidence="11">
    <location>
        <begin position="15"/>
        <end position="34"/>
    </location>
</feature>
<dbReference type="GO" id="GO:0005506">
    <property type="term" value="F:iron ion binding"/>
    <property type="evidence" value="ECO:0007669"/>
    <property type="project" value="InterPro"/>
</dbReference>
<evidence type="ECO:0000256" key="5">
    <source>
        <dbReference type="ARBA" id="ARBA00023002"/>
    </source>
</evidence>
<evidence type="ECO:0008006" key="14">
    <source>
        <dbReference type="Google" id="ProtNLM"/>
    </source>
</evidence>
<dbReference type="InterPro" id="IPR050196">
    <property type="entry name" value="Cytochrome_P450_Monoox"/>
</dbReference>
<feature type="binding site" description="axial binding residue" evidence="8">
    <location>
        <position position="436"/>
    </location>
    <ligand>
        <name>heme</name>
        <dbReference type="ChEBI" id="CHEBI:30413"/>
    </ligand>
    <ligandPart>
        <name>Fe</name>
        <dbReference type="ChEBI" id="CHEBI:18248"/>
    </ligandPart>
</feature>
<dbReference type="PANTHER" id="PTHR24291:SF177">
    <property type="entry name" value="CYTOCHROME P450 4AA1-RELATED"/>
    <property type="match status" value="1"/>
</dbReference>
<dbReference type="EMBL" id="JAHXZJ010002982">
    <property type="protein sequence ID" value="KAH0535325.1"/>
    <property type="molecule type" value="Genomic_DNA"/>
</dbReference>
<evidence type="ECO:0000256" key="6">
    <source>
        <dbReference type="ARBA" id="ARBA00023004"/>
    </source>
</evidence>
<evidence type="ECO:0000256" key="11">
    <source>
        <dbReference type="SAM" id="Phobius"/>
    </source>
</evidence>
<dbReference type="InterPro" id="IPR001128">
    <property type="entry name" value="Cyt_P450"/>
</dbReference>
<evidence type="ECO:0000256" key="7">
    <source>
        <dbReference type="ARBA" id="ARBA00023033"/>
    </source>
</evidence>
<feature type="transmembrane region" description="Helical" evidence="11">
    <location>
        <begin position="75"/>
        <end position="96"/>
    </location>
</feature>
<evidence type="ECO:0000256" key="9">
    <source>
        <dbReference type="RuleBase" id="RU000461"/>
    </source>
</evidence>
<accession>A0AAV7HUI7</accession>
<evidence type="ECO:0000313" key="12">
    <source>
        <dbReference type="EMBL" id="KAH0535325.1"/>
    </source>
</evidence>
<dbReference type="SUPFAM" id="SSF48264">
    <property type="entry name" value="Cytochrome P450"/>
    <property type="match status" value="1"/>
</dbReference>
<evidence type="ECO:0000313" key="13">
    <source>
        <dbReference type="Proteomes" id="UP000826195"/>
    </source>
</evidence>
<organism evidence="12 13">
    <name type="scientific">Cotesia glomerata</name>
    <name type="common">Lepidopteran parasitic wasp</name>
    <name type="synonym">Apanteles glomeratus</name>
    <dbReference type="NCBI Taxonomy" id="32391"/>
    <lineage>
        <taxon>Eukaryota</taxon>
        <taxon>Metazoa</taxon>
        <taxon>Ecdysozoa</taxon>
        <taxon>Arthropoda</taxon>
        <taxon>Hexapoda</taxon>
        <taxon>Insecta</taxon>
        <taxon>Pterygota</taxon>
        <taxon>Neoptera</taxon>
        <taxon>Endopterygota</taxon>
        <taxon>Hymenoptera</taxon>
        <taxon>Apocrita</taxon>
        <taxon>Ichneumonoidea</taxon>
        <taxon>Braconidae</taxon>
        <taxon>Microgastrinae</taxon>
        <taxon>Cotesia</taxon>
    </lineage>
</organism>
<keyword evidence="5 9" id="KW-0560">Oxidoreductase</keyword>
<dbReference type="InterPro" id="IPR017972">
    <property type="entry name" value="Cyt_P450_CS"/>
</dbReference>
<dbReference type="Proteomes" id="UP000826195">
    <property type="component" value="Unassembled WGS sequence"/>
</dbReference>
<evidence type="ECO:0000256" key="4">
    <source>
        <dbReference type="ARBA" id="ARBA00022723"/>
    </source>
</evidence>
<feature type="region of interest" description="Disordered" evidence="10">
    <location>
        <begin position="525"/>
        <end position="552"/>
    </location>
</feature>
<dbReference type="GO" id="GO:0004497">
    <property type="term" value="F:monooxygenase activity"/>
    <property type="evidence" value="ECO:0007669"/>
    <property type="project" value="UniProtKB-KW"/>
</dbReference>
<keyword evidence="7 9" id="KW-0503">Monooxygenase</keyword>
<keyword evidence="11" id="KW-0812">Transmembrane</keyword>
<name>A0AAV7HUI7_COTGL</name>
<dbReference type="GO" id="GO:0020037">
    <property type="term" value="F:heme binding"/>
    <property type="evidence" value="ECO:0007669"/>
    <property type="project" value="InterPro"/>
</dbReference>
<dbReference type="PRINTS" id="PR00385">
    <property type="entry name" value="P450"/>
</dbReference>
<dbReference type="PRINTS" id="PR00463">
    <property type="entry name" value="EP450I"/>
</dbReference>
<dbReference type="InterPro" id="IPR036396">
    <property type="entry name" value="Cyt_P450_sf"/>
</dbReference>
<evidence type="ECO:0000256" key="10">
    <source>
        <dbReference type="SAM" id="MobiDB-lite"/>
    </source>
</evidence>
<proteinExistence type="inferred from homology"/>
<dbReference type="AlphaFoldDB" id="A0AAV7HUI7"/>
<dbReference type="InterPro" id="IPR002401">
    <property type="entry name" value="Cyt_P450_E_grp-I"/>
</dbReference>
<reference evidence="12 13" key="1">
    <citation type="journal article" date="2021" name="J. Hered.">
        <title>A chromosome-level genome assembly of the parasitoid wasp, Cotesia glomerata (Hymenoptera: Braconidae).</title>
        <authorList>
            <person name="Pinto B.J."/>
            <person name="Weis J.J."/>
            <person name="Gamble T."/>
            <person name="Ode P.J."/>
            <person name="Paul R."/>
            <person name="Zaspel J.M."/>
        </authorList>
    </citation>
    <scope>NUCLEOTIDE SEQUENCE [LARGE SCALE GENOMIC DNA]</scope>
    <source>
        <strain evidence="12">CgM1</strain>
    </source>
</reference>
<dbReference type="Pfam" id="PF00067">
    <property type="entry name" value="p450"/>
    <property type="match status" value="1"/>
</dbReference>
<sequence length="564" mass="65090">MSVVKAMWDHASVDVWIYLQLIIFLSVFYFFYLFKDNIKIIYFILSLNGPPALPFLGNINYIFDKHLLFKMSHFAYQLYGPVFRIWLTIFPFVVILEPEDIQKVLGNPRHVSKGFLYNLLHNFLGKGLLTSDSETWKSHRKIIQPAFHLNVLDKFIESFNHSARKLVESFLSAGDCTNITYLVNDCVYEVLNETIIGNERQPGSKLLNSKDSPFRQGQISLFYRLSHPWLIFNYFYKKTEMGKREDKHYEALFKACKNKINETKQPNDDKNKNKKTSLLEFMVKIKSTYPEFREQDIIDECCTFMLAGQDSVGSTIAMTLFMFAKYPRWQNICVEEMNEIFGNDSRDPTLKDLRDMKNLEMFIKETMRLHPSVPLIGRKHIIPKGCSVLIFPQSTHRLSHHYLNPHEFDPEHFNPDRSVRRHPYAYLAFSAGPRNCIGNKFALLEMKSIISKVLRHCQLELVPGKEKVVTKFRVTVRAKGDGQVLKSKPWGISSIFGFFSGIIYGVAMFFQTLFNPSATRYGDGYTRSYRPGSGPPRPPTSKKIHGLNLKPPSNVPGGCTSCQG</sequence>
<feature type="transmembrane region" description="Helical" evidence="11">
    <location>
        <begin position="41"/>
        <end position="63"/>
    </location>
</feature>
<evidence type="ECO:0000256" key="8">
    <source>
        <dbReference type="PIRSR" id="PIRSR602401-1"/>
    </source>
</evidence>
<keyword evidence="11" id="KW-0472">Membrane</keyword>
<evidence type="ECO:0000256" key="3">
    <source>
        <dbReference type="ARBA" id="ARBA00022617"/>
    </source>
</evidence>
<comment type="similarity">
    <text evidence="2 9">Belongs to the cytochrome P450 family.</text>
</comment>
<dbReference type="InterPro" id="IPR024491">
    <property type="entry name" value="Se_SelK/SelG"/>
</dbReference>
<dbReference type="Gene3D" id="1.10.630.10">
    <property type="entry name" value="Cytochrome P450"/>
    <property type="match status" value="1"/>
</dbReference>
<feature type="transmembrane region" description="Helical" evidence="11">
    <location>
        <begin position="495"/>
        <end position="514"/>
    </location>
</feature>
<gene>
    <name evidence="12" type="ORF">KQX54_015904</name>
</gene>
<keyword evidence="4 8" id="KW-0479">Metal-binding</keyword>
<keyword evidence="13" id="KW-1185">Reference proteome</keyword>